<proteinExistence type="predicted"/>
<accession>A0A978W0B5</accession>
<sequence length="112" mass="13055">MGNTPMRWIVKDKLCHLWRKRPQYHHNFKAGAMNALIRASSRISNAPIILNVDCDMYSNNSELVRDALCFLLDEKKGHEIAFVQHPQAFDNLRKNDVYSNSLRNISKWVLSQ</sequence>
<evidence type="ECO:0000256" key="8">
    <source>
        <dbReference type="PIRSR" id="PIRSR605150-3"/>
    </source>
</evidence>
<dbReference type="InterPro" id="IPR029044">
    <property type="entry name" value="Nucleotide-diphossugar_trans"/>
</dbReference>
<name>A0A978W0B5_ZIZJJ</name>
<dbReference type="Proteomes" id="UP000813462">
    <property type="component" value="Unassembled WGS sequence"/>
</dbReference>
<keyword evidence="5" id="KW-1133">Transmembrane helix</keyword>
<feature type="binding site" evidence="8">
    <location>
        <position position="53"/>
    </location>
    <ligand>
        <name>Mn(2+)</name>
        <dbReference type="ChEBI" id="CHEBI:29035"/>
    </ligand>
</feature>
<keyword evidence="4" id="KW-0812">Transmembrane</keyword>
<keyword evidence="2" id="KW-0328">Glycosyltransferase</keyword>
<evidence type="ECO:0000256" key="7">
    <source>
        <dbReference type="ARBA" id="ARBA00023316"/>
    </source>
</evidence>
<comment type="subcellular location">
    <subcellularLocation>
        <location evidence="1">Endomembrane system</location>
        <topology evidence="1">Multi-pass membrane protein</topology>
    </subcellularLocation>
</comment>
<keyword evidence="6" id="KW-0472">Membrane</keyword>
<dbReference type="InterPro" id="IPR005150">
    <property type="entry name" value="Cellulose_synth"/>
</dbReference>
<keyword evidence="7" id="KW-0961">Cell wall biogenesis/degradation</keyword>
<dbReference type="PANTHER" id="PTHR13301">
    <property type="entry name" value="X-BOX TRANSCRIPTION FACTOR-RELATED"/>
    <property type="match status" value="1"/>
</dbReference>
<keyword evidence="3" id="KW-0808">Transferase</keyword>
<protein>
    <submittedName>
        <fullName evidence="9">Uncharacterized protein</fullName>
    </submittedName>
</protein>
<evidence type="ECO:0000256" key="2">
    <source>
        <dbReference type="ARBA" id="ARBA00022676"/>
    </source>
</evidence>
<dbReference type="EMBL" id="JAEACU010000001">
    <property type="protein sequence ID" value="KAH7545399.1"/>
    <property type="molecule type" value="Genomic_DNA"/>
</dbReference>
<evidence type="ECO:0000256" key="3">
    <source>
        <dbReference type="ARBA" id="ARBA00022679"/>
    </source>
</evidence>
<dbReference type="GO" id="GO:0030244">
    <property type="term" value="P:cellulose biosynthetic process"/>
    <property type="evidence" value="ECO:0007669"/>
    <property type="project" value="InterPro"/>
</dbReference>
<dbReference type="GO" id="GO:0016760">
    <property type="term" value="F:cellulose synthase (UDP-forming) activity"/>
    <property type="evidence" value="ECO:0007669"/>
    <property type="project" value="InterPro"/>
</dbReference>
<evidence type="ECO:0000313" key="9">
    <source>
        <dbReference type="EMBL" id="KAH7545399.1"/>
    </source>
</evidence>
<dbReference type="GO" id="GO:0016020">
    <property type="term" value="C:membrane"/>
    <property type="evidence" value="ECO:0007669"/>
    <property type="project" value="InterPro"/>
</dbReference>
<evidence type="ECO:0000256" key="4">
    <source>
        <dbReference type="ARBA" id="ARBA00022692"/>
    </source>
</evidence>
<evidence type="ECO:0000313" key="10">
    <source>
        <dbReference type="Proteomes" id="UP000813462"/>
    </source>
</evidence>
<evidence type="ECO:0000256" key="1">
    <source>
        <dbReference type="ARBA" id="ARBA00004127"/>
    </source>
</evidence>
<dbReference type="Gene3D" id="3.90.550.10">
    <property type="entry name" value="Spore Coat Polysaccharide Biosynthesis Protein SpsA, Chain A"/>
    <property type="match status" value="1"/>
</dbReference>
<dbReference type="GO" id="GO:0071555">
    <property type="term" value="P:cell wall organization"/>
    <property type="evidence" value="ECO:0007669"/>
    <property type="project" value="UniProtKB-KW"/>
</dbReference>
<dbReference type="Pfam" id="PF03552">
    <property type="entry name" value="Cellulose_synt"/>
    <property type="match status" value="1"/>
</dbReference>
<dbReference type="GO" id="GO:0012505">
    <property type="term" value="C:endomembrane system"/>
    <property type="evidence" value="ECO:0007669"/>
    <property type="project" value="UniProtKB-SubCell"/>
</dbReference>
<feature type="binding site" evidence="8">
    <location>
        <position position="29"/>
    </location>
    <ligand>
        <name>Mn(2+)</name>
        <dbReference type="ChEBI" id="CHEBI:29035"/>
    </ligand>
</feature>
<reference evidence="9" key="1">
    <citation type="journal article" date="2021" name="Front. Plant Sci.">
        <title>Chromosome-Scale Genome Assembly for Chinese Sour Jujube and Insights Into Its Genome Evolution and Domestication Signature.</title>
        <authorList>
            <person name="Shen L.-Y."/>
            <person name="Luo H."/>
            <person name="Wang X.-L."/>
            <person name="Wang X.-M."/>
            <person name="Qiu X.-J."/>
            <person name="Liu H."/>
            <person name="Zhou S.-S."/>
            <person name="Jia K.-H."/>
            <person name="Nie S."/>
            <person name="Bao Y.-T."/>
            <person name="Zhang R.-G."/>
            <person name="Yun Q.-Z."/>
            <person name="Chai Y.-H."/>
            <person name="Lu J.-Y."/>
            <person name="Li Y."/>
            <person name="Zhao S.-W."/>
            <person name="Mao J.-F."/>
            <person name="Jia S.-G."/>
            <person name="Mao Y.-M."/>
        </authorList>
    </citation>
    <scope>NUCLEOTIDE SEQUENCE</scope>
    <source>
        <strain evidence="9">AT0</strain>
        <tissue evidence="9">Leaf</tissue>
    </source>
</reference>
<evidence type="ECO:0000256" key="6">
    <source>
        <dbReference type="ARBA" id="ARBA00023136"/>
    </source>
</evidence>
<evidence type="ECO:0000256" key="5">
    <source>
        <dbReference type="ARBA" id="ARBA00022989"/>
    </source>
</evidence>
<organism evidence="9 10">
    <name type="scientific">Ziziphus jujuba var. spinosa</name>
    <dbReference type="NCBI Taxonomy" id="714518"/>
    <lineage>
        <taxon>Eukaryota</taxon>
        <taxon>Viridiplantae</taxon>
        <taxon>Streptophyta</taxon>
        <taxon>Embryophyta</taxon>
        <taxon>Tracheophyta</taxon>
        <taxon>Spermatophyta</taxon>
        <taxon>Magnoliopsida</taxon>
        <taxon>eudicotyledons</taxon>
        <taxon>Gunneridae</taxon>
        <taxon>Pentapetalae</taxon>
        <taxon>rosids</taxon>
        <taxon>fabids</taxon>
        <taxon>Rosales</taxon>
        <taxon>Rhamnaceae</taxon>
        <taxon>Paliureae</taxon>
        <taxon>Ziziphus</taxon>
    </lineage>
</organism>
<comment type="caution">
    <text evidence="9">The sequence shown here is derived from an EMBL/GenBank/DDBJ whole genome shotgun (WGS) entry which is preliminary data.</text>
</comment>
<dbReference type="AlphaFoldDB" id="A0A978W0B5"/>
<gene>
    <name evidence="9" type="ORF">FEM48_Zijuj01G0089400</name>
</gene>